<evidence type="ECO:0000256" key="1">
    <source>
        <dbReference type="SAM" id="MobiDB-lite"/>
    </source>
</evidence>
<feature type="region of interest" description="Disordered" evidence="1">
    <location>
        <begin position="98"/>
        <end position="124"/>
    </location>
</feature>
<dbReference type="Proteomes" id="UP000193648">
    <property type="component" value="Unassembled WGS sequence"/>
</dbReference>
<name>A0A1Y2GHW8_9FUNG</name>
<comment type="caution">
    <text evidence="2">The sequence shown here is derived from an EMBL/GenBank/DDBJ whole genome shotgun (WGS) entry which is preliminary data.</text>
</comment>
<proteinExistence type="predicted"/>
<accession>A0A1Y2GHW8</accession>
<keyword evidence="3" id="KW-1185">Reference proteome</keyword>
<feature type="compositionally biased region" description="Low complexity" evidence="1">
    <location>
        <begin position="102"/>
        <end position="124"/>
    </location>
</feature>
<organism evidence="2 3">
    <name type="scientific">Lobosporangium transversale</name>
    <dbReference type="NCBI Taxonomy" id="64571"/>
    <lineage>
        <taxon>Eukaryota</taxon>
        <taxon>Fungi</taxon>
        <taxon>Fungi incertae sedis</taxon>
        <taxon>Mucoromycota</taxon>
        <taxon>Mortierellomycotina</taxon>
        <taxon>Mortierellomycetes</taxon>
        <taxon>Mortierellales</taxon>
        <taxon>Mortierellaceae</taxon>
        <taxon>Lobosporangium</taxon>
    </lineage>
</organism>
<dbReference type="GeneID" id="33568507"/>
<gene>
    <name evidence="2" type="ORF">BCR41DRAFT_372216</name>
</gene>
<reference evidence="2 3" key="1">
    <citation type="submission" date="2016-07" db="EMBL/GenBank/DDBJ databases">
        <title>Pervasive Adenine N6-methylation of Active Genes in Fungi.</title>
        <authorList>
            <consortium name="DOE Joint Genome Institute"/>
            <person name="Mondo S.J."/>
            <person name="Dannebaum R.O."/>
            <person name="Kuo R.C."/>
            <person name="Labutti K."/>
            <person name="Haridas S."/>
            <person name="Kuo A."/>
            <person name="Salamov A."/>
            <person name="Ahrendt S.R."/>
            <person name="Lipzen A."/>
            <person name="Sullivan W."/>
            <person name="Andreopoulos W.B."/>
            <person name="Clum A."/>
            <person name="Lindquist E."/>
            <person name="Daum C."/>
            <person name="Ramamoorthy G.K."/>
            <person name="Gryganskyi A."/>
            <person name="Culley D."/>
            <person name="Magnuson J.K."/>
            <person name="James T.Y."/>
            <person name="O'Malley M.A."/>
            <person name="Stajich J.E."/>
            <person name="Spatafora J.W."/>
            <person name="Visel A."/>
            <person name="Grigoriev I.V."/>
        </authorList>
    </citation>
    <scope>NUCLEOTIDE SEQUENCE [LARGE SCALE GENOMIC DNA]</scope>
    <source>
        <strain evidence="2 3">NRRL 3116</strain>
    </source>
</reference>
<evidence type="ECO:0000313" key="2">
    <source>
        <dbReference type="EMBL" id="ORZ11399.1"/>
    </source>
</evidence>
<sequence length="255" mass="26321">MSQFTHSYRIVSPSDMAMPSISSTSTLPSSLPLPPAYAKENNITADSLPDTTMPLVEDPFTANIIHDTSDCTLVQTMAMVAEAGADAGAAVSARSSTPVLHSTSSVVKPSFSSSSSSSSSSTSASVCSATAPTIYAPTTIRPGSGPSMSLGQRSVIRPSIDIPQPQAPIGLHHALDSTYPATPNAKPAATTARILPRSIESCVQDTLAKDPQLPSGSSTPYLGPGSNGHRRIMTPTSRLAETAVGVREVSKKIGK</sequence>
<dbReference type="EMBL" id="MCFF01000028">
    <property type="protein sequence ID" value="ORZ11399.1"/>
    <property type="molecule type" value="Genomic_DNA"/>
</dbReference>
<evidence type="ECO:0000313" key="3">
    <source>
        <dbReference type="Proteomes" id="UP000193648"/>
    </source>
</evidence>
<protein>
    <submittedName>
        <fullName evidence="2">Uncharacterized protein</fullName>
    </submittedName>
</protein>
<dbReference type="InParanoid" id="A0A1Y2GHW8"/>
<feature type="region of interest" description="Disordered" evidence="1">
    <location>
        <begin position="208"/>
        <end position="235"/>
    </location>
</feature>
<dbReference type="RefSeq" id="XP_021879714.1">
    <property type="nucleotide sequence ID" value="XM_022026664.1"/>
</dbReference>
<dbReference type="OrthoDB" id="2448590at2759"/>
<dbReference type="AlphaFoldDB" id="A0A1Y2GHW8"/>